<dbReference type="InterPro" id="IPR009679">
    <property type="entry name" value="Phage_186_CII-like"/>
</dbReference>
<dbReference type="Proteomes" id="UP000281474">
    <property type="component" value="Unassembled WGS sequence"/>
</dbReference>
<dbReference type="RefSeq" id="WP_121840771.1">
    <property type="nucleotide sequence ID" value="NZ_ML014871.1"/>
</dbReference>
<sequence length="172" mass="19486">MFANDKPTHIHVDHAYREFAKQENIKDIALAAGFHNPQLLRNKLRLGQAHKLTVSELIKIVKVSGNRCIIDGLLLDLHCQPSMPFEAEQTSETLTLSDHLLKIYTNAGELSEQIKLAKDKRGVTNDIRHQVVSRSMTIINELRLLIQRVEAQCPLNSIVDTPRIHRSLQVVS</sequence>
<evidence type="ECO:0000313" key="2">
    <source>
        <dbReference type="Proteomes" id="UP000281474"/>
    </source>
</evidence>
<accession>A0A3L8PTF6</accession>
<dbReference type="OrthoDB" id="6418490at2"/>
<keyword evidence="2" id="KW-1185">Reference proteome</keyword>
<organism evidence="1 2">
    <name type="scientific">Parashewanella curva</name>
    <dbReference type="NCBI Taxonomy" id="2338552"/>
    <lineage>
        <taxon>Bacteria</taxon>
        <taxon>Pseudomonadati</taxon>
        <taxon>Pseudomonadota</taxon>
        <taxon>Gammaproteobacteria</taxon>
        <taxon>Alteromonadales</taxon>
        <taxon>Shewanellaceae</taxon>
        <taxon>Parashewanella</taxon>
    </lineage>
</organism>
<dbReference type="Pfam" id="PF06892">
    <property type="entry name" value="Phage_CP76"/>
    <property type="match status" value="1"/>
</dbReference>
<comment type="caution">
    <text evidence="1">The sequence shown here is derived from an EMBL/GenBank/DDBJ whole genome shotgun (WGS) entry which is preliminary data.</text>
</comment>
<protein>
    <submittedName>
        <fullName evidence="1">Uncharacterized protein</fullName>
    </submittedName>
</protein>
<evidence type="ECO:0000313" key="1">
    <source>
        <dbReference type="EMBL" id="RLV57893.1"/>
    </source>
</evidence>
<dbReference type="GO" id="GO:0003677">
    <property type="term" value="F:DNA binding"/>
    <property type="evidence" value="ECO:0007669"/>
    <property type="project" value="InterPro"/>
</dbReference>
<dbReference type="AlphaFoldDB" id="A0A3L8PTF6"/>
<name>A0A3L8PTF6_9GAMM</name>
<dbReference type="EMBL" id="QZEI01000122">
    <property type="protein sequence ID" value="RLV57893.1"/>
    <property type="molecule type" value="Genomic_DNA"/>
</dbReference>
<reference evidence="1 2" key="1">
    <citation type="submission" date="2018-09" db="EMBL/GenBank/DDBJ databases">
        <title>Phylogeny of the Shewanellaceae, and recommendation for two new genera, Pseudoshewanella and Parashewanella.</title>
        <authorList>
            <person name="Wang G."/>
        </authorList>
    </citation>
    <scope>NUCLEOTIDE SEQUENCE [LARGE SCALE GENOMIC DNA]</scope>
    <source>
        <strain evidence="1 2">C51</strain>
    </source>
</reference>
<proteinExistence type="predicted"/>
<gene>
    <name evidence="1" type="ORF">D5018_20125</name>
</gene>